<evidence type="ECO:0000313" key="2">
    <source>
        <dbReference type="EMBL" id="OBA27366.1"/>
    </source>
</evidence>
<dbReference type="Proteomes" id="UP000092321">
    <property type="component" value="Unassembled WGS sequence"/>
</dbReference>
<reference evidence="3" key="1">
    <citation type="journal article" date="2016" name="Proc. Natl. Acad. Sci. U.S.A.">
        <title>Comparative genomics of biotechnologically important yeasts.</title>
        <authorList>
            <person name="Riley R."/>
            <person name="Haridas S."/>
            <person name="Wolfe K.H."/>
            <person name="Lopes M.R."/>
            <person name="Hittinger C.T."/>
            <person name="Goeker M."/>
            <person name="Salamov A.A."/>
            <person name="Wisecaver J.H."/>
            <person name="Long T.M."/>
            <person name="Calvey C.H."/>
            <person name="Aerts A.L."/>
            <person name="Barry K.W."/>
            <person name="Choi C."/>
            <person name="Clum A."/>
            <person name="Coughlan A.Y."/>
            <person name="Deshpande S."/>
            <person name="Douglass A.P."/>
            <person name="Hanson S.J."/>
            <person name="Klenk H.-P."/>
            <person name="LaButti K.M."/>
            <person name="Lapidus A."/>
            <person name="Lindquist E.A."/>
            <person name="Lipzen A.M."/>
            <person name="Meier-Kolthoff J.P."/>
            <person name="Ohm R.A."/>
            <person name="Otillar R.P."/>
            <person name="Pangilinan J.L."/>
            <person name="Peng Y."/>
            <person name="Rokas A."/>
            <person name="Rosa C.A."/>
            <person name="Scheuner C."/>
            <person name="Sibirny A.A."/>
            <person name="Slot J.C."/>
            <person name="Stielow J.B."/>
            <person name="Sun H."/>
            <person name="Kurtzman C.P."/>
            <person name="Blackwell M."/>
            <person name="Grigoriev I.V."/>
            <person name="Jeffries T.W."/>
        </authorList>
    </citation>
    <scope>NUCLEOTIDE SEQUENCE [LARGE SCALE GENOMIC DNA]</scope>
    <source>
        <strain evidence="3">NRRL Y-1626</strain>
    </source>
</reference>
<organism evidence="2 3">
    <name type="scientific">Hanseniaspora valbyensis NRRL Y-1626</name>
    <dbReference type="NCBI Taxonomy" id="766949"/>
    <lineage>
        <taxon>Eukaryota</taxon>
        <taxon>Fungi</taxon>
        <taxon>Dikarya</taxon>
        <taxon>Ascomycota</taxon>
        <taxon>Saccharomycotina</taxon>
        <taxon>Saccharomycetes</taxon>
        <taxon>Saccharomycodales</taxon>
        <taxon>Saccharomycodaceae</taxon>
        <taxon>Hanseniaspora</taxon>
    </lineage>
</organism>
<accession>A0A1B7TF44</accession>
<protein>
    <submittedName>
        <fullName evidence="2">Uncharacterized protein</fullName>
    </submittedName>
</protein>
<name>A0A1B7TF44_9ASCO</name>
<sequence>MCLKVSNDLKILIYGNENLELKQKVHIPNNNKNFYYQVDVVLSRKKQNDKIFVNLNGLRLFDGKNRLNVQTDLNNNNLQVTCKDLKECDIAACKLQMAHVNDRMTIIFKDKKLPRIDLRISNVIREQFDISFYIRIYKNVASSIINNTIVHYLITYFMNIKWDNIIRQTKKLELDFFMSGLLKNYFFNNLWQHICWKLYIDCEDMYNLTNKNDNSLDNTENVKFEEYIQLVSSKLDGLFLELKDIISITQIEKQNRFFDSIKDFEVNHEFIKTEIKNPNKENMDHQKFALSIYTEKKDRFIDKISPNASLDSINIFSNKPILSYTNSTTEQENTSDEENKEEAEEESFVTTSDGKFNINRKYIDKDLINFRLDGY</sequence>
<evidence type="ECO:0000313" key="3">
    <source>
        <dbReference type="Proteomes" id="UP000092321"/>
    </source>
</evidence>
<proteinExistence type="predicted"/>
<keyword evidence="3" id="KW-1185">Reference proteome</keyword>
<gene>
    <name evidence="2" type="ORF">HANVADRAFT_52387</name>
</gene>
<dbReference type="AlphaFoldDB" id="A0A1B7TF44"/>
<evidence type="ECO:0000256" key="1">
    <source>
        <dbReference type="SAM" id="MobiDB-lite"/>
    </source>
</evidence>
<comment type="caution">
    <text evidence="2">The sequence shown here is derived from an EMBL/GenBank/DDBJ whole genome shotgun (WGS) entry which is preliminary data.</text>
</comment>
<feature type="region of interest" description="Disordered" evidence="1">
    <location>
        <begin position="326"/>
        <end position="349"/>
    </location>
</feature>
<feature type="compositionally biased region" description="Acidic residues" evidence="1">
    <location>
        <begin position="333"/>
        <end position="347"/>
    </location>
</feature>
<dbReference type="EMBL" id="LXPE01000009">
    <property type="protein sequence ID" value="OBA27366.1"/>
    <property type="molecule type" value="Genomic_DNA"/>
</dbReference>